<evidence type="ECO:0000256" key="1">
    <source>
        <dbReference type="SAM" id="Coils"/>
    </source>
</evidence>
<dbReference type="RefSeq" id="WP_406792957.1">
    <property type="nucleotide sequence ID" value="NZ_JBJHZX010000022.1"/>
</dbReference>
<accession>A0ABW8SNR3</accession>
<organism evidence="2 3">
    <name type="scientific">Candidatus Clostridium eludens</name>
    <dbReference type="NCBI Taxonomy" id="3381663"/>
    <lineage>
        <taxon>Bacteria</taxon>
        <taxon>Bacillati</taxon>
        <taxon>Bacillota</taxon>
        <taxon>Clostridia</taxon>
        <taxon>Eubacteriales</taxon>
        <taxon>Clostridiaceae</taxon>
        <taxon>Clostridium</taxon>
    </lineage>
</organism>
<protein>
    <submittedName>
        <fullName evidence="2">Uncharacterized protein</fullName>
    </submittedName>
</protein>
<comment type="caution">
    <text evidence="2">The sequence shown here is derived from an EMBL/GenBank/DDBJ whole genome shotgun (WGS) entry which is preliminary data.</text>
</comment>
<sequence>MDNNETHTIETKSGTNGSAEKIEELQKKMEQELIDLQQKYSKISEKIEELQNNKLDVKNSMKIMNDNFGNISKNVENILSKLDNINIKEKNLNDDHIIDDRIDISMKKIIFNPLRKLAVGTVASVLAVTDKVTELTCGAKEGLEDIVAEVQYQRRKKHLANMDEPESVK</sequence>
<evidence type="ECO:0000313" key="3">
    <source>
        <dbReference type="Proteomes" id="UP001623660"/>
    </source>
</evidence>
<keyword evidence="1" id="KW-0175">Coiled coil</keyword>
<dbReference type="Proteomes" id="UP001623660">
    <property type="component" value="Unassembled WGS sequence"/>
</dbReference>
<name>A0ABW8SNR3_9CLOT</name>
<proteinExistence type="predicted"/>
<feature type="coiled-coil region" evidence="1">
    <location>
        <begin position="19"/>
        <end position="95"/>
    </location>
</feature>
<dbReference type="EMBL" id="JBJHZX010000022">
    <property type="protein sequence ID" value="MFL0196851.1"/>
    <property type="molecule type" value="Genomic_DNA"/>
</dbReference>
<evidence type="ECO:0000313" key="2">
    <source>
        <dbReference type="EMBL" id="MFL0196851.1"/>
    </source>
</evidence>
<keyword evidence="3" id="KW-1185">Reference proteome</keyword>
<reference evidence="2 3" key="1">
    <citation type="submission" date="2024-11" db="EMBL/GenBank/DDBJ databases">
        <authorList>
            <person name="Heng Y.C."/>
            <person name="Lim A.C.H."/>
            <person name="Lee J.K.Y."/>
            <person name="Kittelmann S."/>
        </authorList>
    </citation>
    <scope>NUCLEOTIDE SEQUENCE [LARGE SCALE GENOMIC DNA]</scope>
    <source>
        <strain evidence="2 3">WILCCON 0269</strain>
    </source>
</reference>
<gene>
    <name evidence="2" type="ORF">ACJDU8_14975</name>
</gene>